<keyword evidence="7" id="KW-0503">Monooxygenase</keyword>
<comment type="similarity">
    <text evidence="3">Belongs to the UbiH/COQ6 family.</text>
</comment>
<evidence type="ECO:0000256" key="3">
    <source>
        <dbReference type="ARBA" id="ARBA00005349"/>
    </source>
</evidence>
<evidence type="ECO:0000256" key="7">
    <source>
        <dbReference type="ARBA" id="ARBA00023033"/>
    </source>
</evidence>
<dbReference type="Proteomes" id="UP001597101">
    <property type="component" value="Unassembled WGS sequence"/>
</dbReference>
<evidence type="ECO:0000313" key="10">
    <source>
        <dbReference type="Proteomes" id="UP001597101"/>
    </source>
</evidence>
<dbReference type="Pfam" id="PF01494">
    <property type="entry name" value="FAD_binding_3"/>
    <property type="match status" value="1"/>
</dbReference>
<keyword evidence="4" id="KW-0285">Flavoprotein</keyword>
<dbReference type="PANTHER" id="PTHR43876:SF7">
    <property type="entry name" value="UBIQUINONE BIOSYNTHESIS MONOOXYGENASE COQ6, MITOCHONDRIAL"/>
    <property type="match status" value="1"/>
</dbReference>
<evidence type="ECO:0000259" key="8">
    <source>
        <dbReference type="Pfam" id="PF01494"/>
    </source>
</evidence>
<keyword evidence="5" id="KW-0274">FAD</keyword>
<evidence type="ECO:0000256" key="1">
    <source>
        <dbReference type="ARBA" id="ARBA00001974"/>
    </source>
</evidence>
<organism evidence="9 10">
    <name type="scientific">Pseudahrensia aquimaris</name>
    <dbReference type="NCBI Taxonomy" id="744461"/>
    <lineage>
        <taxon>Bacteria</taxon>
        <taxon>Pseudomonadati</taxon>
        <taxon>Pseudomonadota</taxon>
        <taxon>Alphaproteobacteria</taxon>
        <taxon>Hyphomicrobiales</taxon>
        <taxon>Ahrensiaceae</taxon>
        <taxon>Pseudahrensia</taxon>
    </lineage>
</organism>
<dbReference type="RefSeq" id="WP_377213817.1">
    <property type="nucleotide sequence ID" value="NZ_JBHTJV010000026.1"/>
</dbReference>
<dbReference type="NCBIfam" id="NF005691">
    <property type="entry name" value="PRK07494.1"/>
    <property type="match status" value="1"/>
</dbReference>
<gene>
    <name evidence="9" type="ORF">ACFQ14_16290</name>
</gene>
<proteinExistence type="inferred from homology"/>
<evidence type="ECO:0000256" key="4">
    <source>
        <dbReference type="ARBA" id="ARBA00022630"/>
    </source>
</evidence>
<dbReference type="EMBL" id="JBHTJV010000026">
    <property type="protein sequence ID" value="MFD0917965.1"/>
    <property type="molecule type" value="Genomic_DNA"/>
</dbReference>
<evidence type="ECO:0000256" key="2">
    <source>
        <dbReference type="ARBA" id="ARBA00004749"/>
    </source>
</evidence>
<dbReference type="PANTHER" id="PTHR43876">
    <property type="entry name" value="UBIQUINONE BIOSYNTHESIS MONOOXYGENASE COQ6, MITOCHONDRIAL"/>
    <property type="match status" value="1"/>
</dbReference>
<comment type="cofactor">
    <cofactor evidence="1">
        <name>FAD</name>
        <dbReference type="ChEBI" id="CHEBI:57692"/>
    </cofactor>
</comment>
<dbReference type="NCBIfam" id="TIGR01988">
    <property type="entry name" value="Ubi-OHases"/>
    <property type="match status" value="1"/>
</dbReference>
<feature type="domain" description="FAD-binding" evidence="8">
    <location>
        <begin position="15"/>
        <end position="322"/>
    </location>
</feature>
<dbReference type="InterPro" id="IPR002938">
    <property type="entry name" value="FAD-bd"/>
</dbReference>
<dbReference type="InterPro" id="IPR051205">
    <property type="entry name" value="UbiH/COQ6_monooxygenase"/>
</dbReference>
<comment type="pathway">
    <text evidence="2">Cofactor biosynthesis; ubiquinone biosynthesis.</text>
</comment>
<dbReference type="SUPFAM" id="SSF51905">
    <property type="entry name" value="FAD/NAD(P)-binding domain"/>
    <property type="match status" value="1"/>
</dbReference>
<evidence type="ECO:0000256" key="6">
    <source>
        <dbReference type="ARBA" id="ARBA00023002"/>
    </source>
</evidence>
<sequence>MSEANNSTNGIYDYAVVGSGLTGLTAALALAEIARSQGKRLVHVAPRNEGQDGRTTALLMPSIRMLENMNVWDDVADESAELQTMRLVDGSKRLLRAPLTDFRSSELNIDAFGYNIPNAKLGVALEAKLTGHESVDRLEGMVAHADCGADGVTLTLDSGAVVHAQTVAAADGRNSPLREAAGIGVREWSYPQTAIVMNFQHSLPHNGVSTEFHTETGPFTQVPLPPLPETRHRSSLVWVVRPEQVDEILAMETNAMALMVEEKMQSMLGRITIENQPQTFPLKGMVAKRFMVNNVALLGEAAHVFPPIGAQGFNLGLRDVEAFADAVSKGSSVEMRYNANRLGDVVTRTGAVDLLNRSLLIDFLPVQAARAIGLAAVGQLGWLRRQLMQRGLGAKVA</sequence>
<keyword evidence="6" id="KW-0560">Oxidoreductase</keyword>
<dbReference type="InterPro" id="IPR036188">
    <property type="entry name" value="FAD/NAD-bd_sf"/>
</dbReference>
<dbReference type="Gene3D" id="3.50.50.60">
    <property type="entry name" value="FAD/NAD(P)-binding domain"/>
    <property type="match status" value="2"/>
</dbReference>
<dbReference type="PRINTS" id="PR00420">
    <property type="entry name" value="RNGMNOXGNASE"/>
</dbReference>
<reference evidence="10" key="1">
    <citation type="journal article" date="2019" name="Int. J. Syst. Evol. Microbiol.">
        <title>The Global Catalogue of Microorganisms (GCM) 10K type strain sequencing project: providing services to taxonomists for standard genome sequencing and annotation.</title>
        <authorList>
            <consortium name="The Broad Institute Genomics Platform"/>
            <consortium name="The Broad Institute Genome Sequencing Center for Infectious Disease"/>
            <person name="Wu L."/>
            <person name="Ma J."/>
        </authorList>
    </citation>
    <scope>NUCLEOTIDE SEQUENCE [LARGE SCALE GENOMIC DNA]</scope>
    <source>
        <strain evidence="10">CCUG 60023</strain>
    </source>
</reference>
<evidence type="ECO:0000313" key="9">
    <source>
        <dbReference type="EMBL" id="MFD0917965.1"/>
    </source>
</evidence>
<accession>A0ABW3FIN1</accession>
<keyword evidence="10" id="KW-1185">Reference proteome</keyword>
<dbReference type="InterPro" id="IPR010971">
    <property type="entry name" value="UbiH/COQ6"/>
</dbReference>
<comment type="caution">
    <text evidence="9">The sequence shown here is derived from an EMBL/GenBank/DDBJ whole genome shotgun (WGS) entry which is preliminary data.</text>
</comment>
<name>A0ABW3FIN1_9HYPH</name>
<evidence type="ECO:0000256" key="5">
    <source>
        <dbReference type="ARBA" id="ARBA00022827"/>
    </source>
</evidence>
<protein>
    <submittedName>
        <fullName evidence="9">UbiH/UbiF family hydroxylase</fullName>
    </submittedName>
</protein>